<keyword evidence="7" id="KW-1133">Transmembrane helix</keyword>
<dbReference type="GO" id="GO:0005634">
    <property type="term" value="C:nucleus"/>
    <property type="evidence" value="ECO:0007669"/>
    <property type="project" value="UniProtKB-SubCell"/>
</dbReference>
<keyword evidence="5" id="KW-0539">Nucleus</keyword>
<keyword evidence="8" id="KW-1185">Reference proteome</keyword>
<evidence type="ECO:0000313" key="8">
    <source>
        <dbReference type="Proteomes" id="UP000504602"/>
    </source>
</evidence>
<dbReference type="GO" id="GO:0005737">
    <property type="term" value="C:cytoplasm"/>
    <property type="evidence" value="ECO:0007669"/>
    <property type="project" value="UniProtKB-SubCell"/>
</dbReference>
<comment type="subcellular location">
    <subcellularLocation>
        <location evidence="2">Cytoplasm</location>
    </subcellularLocation>
    <subcellularLocation>
        <location evidence="1">Nucleus</location>
    </subcellularLocation>
</comment>
<evidence type="ECO:0000256" key="6">
    <source>
        <dbReference type="ARBA" id="ARBA00023315"/>
    </source>
</evidence>
<name>A0A8N5HYL5_GEOFO</name>
<dbReference type="InterPro" id="IPR039949">
    <property type="entry name" value="NAA40"/>
</dbReference>
<dbReference type="Proteomes" id="UP000504602">
    <property type="component" value="Unplaced"/>
</dbReference>
<dbReference type="RefSeq" id="XP_030921517.1">
    <property type="nucleotide sequence ID" value="XM_031065657.1"/>
</dbReference>
<dbReference type="CTD" id="79829"/>
<dbReference type="PANTHER" id="PTHR20531:SF1">
    <property type="entry name" value="N-ALPHA-ACETYLTRANSFERASE 40"/>
    <property type="match status" value="1"/>
</dbReference>
<keyword evidence="4" id="KW-0808">Transferase</keyword>
<reference evidence="9" key="1">
    <citation type="submission" date="2025-08" db="UniProtKB">
        <authorList>
            <consortium name="RefSeq"/>
        </authorList>
    </citation>
    <scope>IDENTIFICATION</scope>
</reference>
<protein>
    <submittedName>
        <fullName evidence="9">N-alpha-acetyltransferase 40</fullName>
    </submittedName>
</protein>
<dbReference type="OrthoDB" id="424551at2759"/>
<evidence type="ECO:0000313" key="9">
    <source>
        <dbReference type="RefSeq" id="XP_030921517.1"/>
    </source>
</evidence>
<dbReference type="GO" id="GO:0010485">
    <property type="term" value="F:histone H4 acetyltransferase activity"/>
    <property type="evidence" value="ECO:0007669"/>
    <property type="project" value="InterPro"/>
</dbReference>
<proteinExistence type="predicted"/>
<evidence type="ECO:0000256" key="4">
    <source>
        <dbReference type="ARBA" id="ARBA00022679"/>
    </source>
</evidence>
<keyword evidence="3" id="KW-0963">Cytoplasm</keyword>
<dbReference type="GeneID" id="102039633"/>
<accession>A0A8N5HYL5</accession>
<keyword evidence="6" id="KW-0012">Acyltransferase</keyword>
<gene>
    <name evidence="9" type="primary">NAA40</name>
</gene>
<evidence type="ECO:0000256" key="2">
    <source>
        <dbReference type="ARBA" id="ARBA00004496"/>
    </source>
</evidence>
<keyword evidence="7" id="KW-0472">Membrane</keyword>
<dbReference type="GO" id="GO:0043998">
    <property type="term" value="F:histone H2A acetyltransferase activity"/>
    <property type="evidence" value="ECO:0007669"/>
    <property type="project" value="InterPro"/>
</dbReference>
<evidence type="ECO:0000256" key="1">
    <source>
        <dbReference type="ARBA" id="ARBA00004123"/>
    </source>
</evidence>
<dbReference type="PANTHER" id="PTHR20531">
    <property type="entry name" value="N-ALPHA-ACETYLTRANSFERASE 40"/>
    <property type="match status" value="1"/>
</dbReference>
<organism evidence="8 9">
    <name type="scientific">Geospiza fortis</name>
    <name type="common">Medium ground-finch</name>
    <dbReference type="NCBI Taxonomy" id="48883"/>
    <lineage>
        <taxon>Eukaryota</taxon>
        <taxon>Metazoa</taxon>
        <taxon>Chordata</taxon>
        <taxon>Craniata</taxon>
        <taxon>Vertebrata</taxon>
        <taxon>Euteleostomi</taxon>
        <taxon>Archelosauria</taxon>
        <taxon>Archosauria</taxon>
        <taxon>Dinosauria</taxon>
        <taxon>Saurischia</taxon>
        <taxon>Theropoda</taxon>
        <taxon>Coelurosauria</taxon>
        <taxon>Aves</taxon>
        <taxon>Neognathae</taxon>
        <taxon>Neoaves</taxon>
        <taxon>Telluraves</taxon>
        <taxon>Australaves</taxon>
        <taxon>Passeriformes</taxon>
        <taxon>Thraupidae</taxon>
        <taxon>Geospiza</taxon>
    </lineage>
</organism>
<evidence type="ECO:0000256" key="5">
    <source>
        <dbReference type="ARBA" id="ARBA00023242"/>
    </source>
</evidence>
<dbReference type="GO" id="GO:1990189">
    <property type="term" value="F:protein N-terminal-serine acetyltransferase activity"/>
    <property type="evidence" value="ECO:0007669"/>
    <property type="project" value="TreeGrafter"/>
</dbReference>
<sequence length="151" mass="17061">MLVTLRAVWMLLVLVPVLSALLRFPQRKSSRAKEKKQRRLEERAAMAAVCAKVEAANKLRDPLEAFPVFKKYDRNGLDVSIECRRVSGLEPPTLDWAFELTKANMQSLCEPLGASPHTPWVFLPPNPTIGFSPAAVFLLSRDFDFPPRFLP</sequence>
<keyword evidence="7" id="KW-0812">Transmembrane</keyword>
<feature type="transmembrane region" description="Helical" evidence="7">
    <location>
        <begin position="6"/>
        <end position="24"/>
    </location>
</feature>
<dbReference type="AlphaFoldDB" id="A0A8N5HYL5"/>
<evidence type="ECO:0000256" key="7">
    <source>
        <dbReference type="SAM" id="Phobius"/>
    </source>
</evidence>
<evidence type="ECO:0000256" key="3">
    <source>
        <dbReference type="ARBA" id="ARBA00022490"/>
    </source>
</evidence>